<proteinExistence type="predicted"/>
<evidence type="ECO:0000256" key="1">
    <source>
        <dbReference type="SAM" id="MobiDB-lite"/>
    </source>
</evidence>
<feature type="region of interest" description="Disordered" evidence="1">
    <location>
        <begin position="180"/>
        <end position="223"/>
    </location>
</feature>
<feature type="non-terminal residue" evidence="2">
    <location>
        <position position="283"/>
    </location>
</feature>
<reference evidence="2 3" key="1">
    <citation type="journal article" date="2024" name="Ann. Entomol. Soc. Am.">
        <title>Genomic analyses of the southern and eastern yellowjacket wasps (Hymenoptera: Vespidae) reveal evolutionary signatures of social life.</title>
        <authorList>
            <person name="Catto M.A."/>
            <person name="Caine P.B."/>
            <person name="Orr S.E."/>
            <person name="Hunt B.G."/>
            <person name="Goodisman M.A.D."/>
        </authorList>
    </citation>
    <scope>NUCLEOTIDE SEQUENCE [LARGE SCALE GENOMIC DNA]</scope>
    <source>
        <strain evidence="2">232</strain>
        <tissue evidence="2">Head and thorax</tissue>
    </source>
</reference>
<organism evidence="2 3">
    <name type="scientific">Vespula maculifrons</name>
    <name type="common">Eastern yellow jacket</name>
    <name type="synonym">Wasp</name>
    <dbReference type="NCBI Taxonomy" id="7453"/>
    <lineage>
        <taxon>Eukaryota</taxon>
        <taxon>Metazoa</taxon>
        <taxon>Ecdysozoa</taxon>
        <taxon>Arthropoda</taxon>
        <taxon>Hexapoda</taxon>
        <taxon>Insecta</taxon>
        <taxon>Pterygota</taxon>
        <taxon>Neoptera</taxon>
        <taxon>Endopterygota</taxon>
        <taxon>Hymenoptera</taxon>
        <taxon>Apocrita</taxon>
        <taxon>Aculeata</taxon>
        <taxon>Vespoidea</taxon>
        <taxon>Vespidae</taxon>
        <taxon>Vespinae</taxon>
        <taxon>Vespula</taxon>
    </lineage>
</organism>
<dbReference type="EMBL" id="JAYRBN010000008">
    <property type="protein sequence ID" value="KAL2750691.1"/>
    <property type="molecule type" value="Genomic_DNA"/>
</dbReference>
<accession>A0ABD2D066</accession>
<dbReference type="AlphaFoldDB" id="A0ABD2D066"/>
<evidence type="ECO:0000313" key="2">
    <source>
        <dbReference type="EMBL" id="KAL2750691.1"/>
    </source>
</evidence>
<gene>
    <name evidence="2" type="ORF">V1477_000794</name>
</gene>
<keyword evidence="3" id="KW-1185">Reference proteome</keyword>
<comment type="caution">
    <text evidence="2">The sequence shown here is derived from an EMBL/GenBank/DDBJ whole genome shotgun (WGS) entry which is preliminary data.</text>
</comment>
<protein>
    <submittedName>
        <fullName evidence="2">Uncharacterized protein</fullName>
    </submittedName>
</protein>
<dbReference type="Proteomes" id="UP001607303">
    <property type="component" value="Unassembled WGS sequence"/>
</dbReference>
<name>A0ABD2D066_VESMC</name>
<feature type="compositionally biased region" description="Basic and acidic residues" evidence="1">
    <location>
        <begin position="180"/>
        <end position="190"/>
    </location>
</feature>
<sequence>MLAVNDSFEFLANTNSIRGPNILQLDKRSIIRMDKTTKSAYISWVRTVTFGTHDRYNVALVRLTTIYGRITGVLPPPHILSGERGFPSSSDNYKFSRYVYCVCNSSLLGSVISLDGFSFGTVQSWKVESRQFMPQVQNYSRTGCILSRLSASAKGTKERHSCCREDAVCLFEKLSPGEMERTELSPEVHRPPKHPSARDNLPSRVPPKKNPMKSSAKMKGGPCVRSTFANPSPRQMVVEKFPDVVLEIHKARISNLQSSWAIFSAVDTSSITRTVTEVTPDDY</sequence>
<evidence type="ECO:0000313" key="3">
    <source>
        <dbReference type="Proteomes" id="UP001607303"/>
    </source>
</evidence>